<proteinExistence type="predicted"/>
<dbReference type="EMBL" id="PDET01000002">
    <property type="protein sequence ID" value="PRD16717.1"/>
    <property type="molecule type" value="Genomic_DNA"/>
</dbReference>
<evidence type="ECO:0000256" key="2">
    <source>
        <dbReference type="ARBA" id="ARBA00023125"/>
    </source>
</evidence>
<gene>
    <name evidence="6" type="ORF">CQW29_03370</name>
</gene>
<keyword evidence="7" id="KW-1185">Reference proteome</keyword>
<reference evidence="6 7" key="1">
    <citation type="submission" date="2017-10" db="EMBL/GenBank/DDBJ databases">
        <title>Draft genome of two endophytic bacteria isolated from 'guarana' Paullinia cupana (Mart.) Ducke.</title>
        <authorList>
            <person name="Siqueira K.A."/>
            <person name="Liotti R.G."/>
            <person name="Mendes T.A."/>
            <person name="Soares M.A."/>
        </authorList>
    </citation>
    <scope>NUCLEOTIDE SEQUENCE [LARGE SCALE GENOMIC DNA]</scope>
    <source>
        <strain evidence="6 7">342</strain>
    </source>
</reference>
<dbReference type="PANTHER" id="PTHR43280">
    <property type="entry name" value="ARAC-FAMILY TRANSCRIPTIONAL REGULATOR"/>
    <property type="match status" value="1"/>
</dbReference>
<dbReference type="Gene3D" id="1.10.10.60">
    <property type="entry name" value="Homeodomain-like"/>
    <property type="match status" value="1"/>
</dbReference>
<dbReference type="GO" id="GO:0043565">
    <property type="term" value="F:sequence-specific DNA binding"/>
    <property type="evidence" value="ECO:0007669"/>
    <property type="project" value="InterPro"/>
</dbReference>
<feature type="transmembrane region" description="Helical" evidence="4">
    <location>
        <begin position="145"/>
        <end position="168"/>
    </location>
</feature>
<evidence type="ECO:0000259" key="5">
    <source>
        <dbReference type="PROSITE" id="PS01124"/>
    </source>
</evidence>
<dbReference type="GO" id="GO:0003700">
    <property type="term" value="F:DNA-binding transcription factor activity"/>
    <property type="evidence" value="ECO:0007669"/>
    <property type="project" value="InterPro"/>
</dbReference>
<feature type="transmembrane region" description="Helical" evidence="4">
    <location>
        <begin position="174"/>
        <end position="194"/>
    </location>
</feature>
<sequence length="327" mass="36136">MLIPINFLLSLICLLLLVKRWQAGWVWRGLLLLCLIHSLNAGISTLLDSAIWHKLQPVTGAMLPLACLLALREQQGKPLRYGLSVLPVLLMAATVTGFPQAIDVLMPVIWFACAGLMLTSLKAGSDVLPTVALERSVPTVKTWRWLAIMLIAVALLDVAVSLLVNFASGTGVQLLLFCGNLLVCAVLSLSLVLAPANPVQPEPVLSRQPDTGDHDILIGIERLMQEGLYRRTDLNLGLLARKAGIPARRVSAAINALRQQSVSQYVNGWRIREACERLRREDGTVIEIMEEVGFLTKSNFNREFRRVCGTTPSEWRKFASEQTELTR</sequence>
<dbReference type="PANTHER" id="PTHR43280:SF29">
    <property type="entry name" value="ARAC-FAMILY TRANSCRIPTIONAL REGULATOR"/>
    <property type="match status" value="1"/>
</dbReference>
<dbReference type="SMART" id="SM00342">
    <property type="entry name" value="HTH_ARAC"/>
    <property type="match status" value="1"/>
</dbReference>
<dbReference type="InterPro" id="IPR009057">
    <property type="entry name" value="Homeodomain-like_sf"/>
</dbReference>
<dbReference type="Proteomes" id="UP000239181">
    <property type="component" value="Unassembled WGS sequence"/>
</dbReference>
<feature type="transmembrane region" description="Helical" evidence="4">
    <location>
        <begin position="30"/>
        <end position="52"/>
    </location>
</feature>
<dbReference type="AlphaFoldDB" id="A0A2S9IG06"/>
<accession>A0A2S9IG06</accession>
<keyword evidence="2" id="KW-0238">DNA-binding</keyword>
<evidence type="ECO:0000313" key="7">
    <source>
        <dbReference type="Proteomes" id="UP000239181"/>
    </source>
</evidence>
<keyword evidence="3" id="KW-0804">Transcription</keyword>
<keyword evidence="1" id="KW-0805">Transcription regulation</keyword>
<dbReference type="RefSeq" id="WP_105591297.1">
    <property type="nucleotide sequence ID" value="NZ_PDET01000002.1"/>
</dbReference>
<dbReference type="Pfam" id="PF12833">
    <property type="entry name" value="HTH_18"/>
    <property type="match status" value="1"/>
</dbReference>
<dbReference type="PROSITE" id="PS01124">
    <property type="entry name" value="HTH_ARAC_FAMILY_2"/>
    <property type="match status" value="1"/>
</dbReference>
<dbReference type="SUPFAM" id="SSF46689">
    <property type="entry name" value="Homeodomain-like"/>
    <property type="match status" value="1"/>
</dbReference>
<name>A0A2S9IG06_9GAMM</name>
<dbReference type="OrthoDB" id="345413at2"/>
<organism evidence="6 7">
    <name type="scientific">Pantoea coffeiphila</name>
    <dbReference type="NCBI Taxonomy" id="1465635"/>
    <lineage>
        <taxon>Bacteria</taxon>
        <taxon>Pseudomonadati</taxon>
        <taxon>Pseudomonadota</taxon>
        <taxon>Gammaproteobacteria</taxon>
        <taxon>Enterobacterales</taxon>
        <taxon>Erwiniaceae</taxon>
        <taxon>Pantoea</taxon>
    </lineage>
</organism>
<protein>
    <recommendedName>
        <fullName evidence="5">HTH araC/xylS-type domain-containing protein</fullName>
    </recommendedName>
</protein>
<feature type="domain" description="HTH araC/xylS-type" evidence="5">
    <location>
        <begin position="218"/>
        <end position="318"/>
    </location>
</feature>
<evidence type="ECO:0000313" key="6">
    <source>
        <dbReference type="EMBL" id="PRD16717.1"/>
    </source>
</evidence>
<comment type="caution">
    <text evidence="6">The sequence shown here is derived from an EMBL/GenBank/DDBJ whole genome shotgun (WGS) entry which is preliminary data.</text>
</comment>
<evidence type="ECO:0000256" key="1">
    <source>
        <dbReference type="ARBA" id="ARBA00023015"/>
    </source>
</evidence>
<dbReference type="InterPro" id="IPR018060">
    <property type="entry name" value="HTH_AraC"/>
</dbReference>
<keyword evidence="4" id="KW-0472">Membrane</keyword>
<keyword evidence="4" id="KW-1133">Transmembrane helix</keyword>
<keyword evidence="4" id="KW-0812">Transmembrane</keyword>
<evidence type="ECO:0000256" key="4">
    <source>
        <dbReference type="SAM" id="Phobius"/>
    </source>
</evidence>
<evidence type="ECO:0000256" key="3">
    <source>
        <dbReference type="ARBA" id="ARBA00023163"/>
    </source>
</evidence>
<feature type="transmembrane region" description="Helical" evidence="4">
    <location>
        <begin position="81"/>
        <end position="102"/>
    </location>
</feature>